<keyword evidence="2" id="KW-1185">Reference proteome</keyword>
<evidence type="ECO:0008006" key="3">
    <source>
        <dbReference type="Google" id="ProtNLM"/>
    </source>
</evidence>
<organism evidence="1 2">
    <name type="scientific">Mucilaginibacter pineti</name>
    <dbReference type="NCBI Taxonomy" id="1391627"/>
    <lineage>
        <taxon>Bacteria</taxon>
        <taxon>Pseudomonadati</taxon>
        <taxon>Bacteroidota</taxon>
        <taxon>Sphingobacteriia</taxon>
        <taxon>Sphingobacteriales</taxon>
        <taxon>Sphingobacteriaceae</taxon>
        <taxon>Mucilaginibacter</taxon>
    </lineage>
</organism>
<dbReference type="Proteomes" id="UP000199072">
    <property type="component" value="Unassembled WGS sequence"/>
</dbReference>
<reference evidence="1 2" key="1">
    <citation type="submission" date="2016-10" db="EMBL/GenBank/DDBJ databases">
        <authorList>
            <person name="de Groot N.N."/>
        </authorList>
    </citation>
    <scope>NUCLEOTIDE SEQUENCE [LARGE SCALE GENOMIC DNA]</scope>
    <source>
        <strain evidence="1 2">47C3B</strain>
    </source>
</reference>
<dbReference type="STRING" id="1391627.SAMN05216464_103437"/>
<evidence type="ECO:0000313" key="1">
    <source>
        <dbReference type="EMBL" id="SDE04246.1"/>
    </source>
</evidence>
<dbReference type="EMBL" id="FNAI01000003">
    <property type="protein sequence ID" value="SDE04246.1"/>
    <property type="molecule type" value="Genomic_DNA"/>
</dbReference>
<gene>
    <name evidence="1" type="ORF">SAMN05216464_103437</name>
</gene>
<dbReference type="OrthoDB" id="628330at2"/>
<proteinExistence type="predicted"/>
<accession>A0A1G6ZRP8</accession>
<dbReference type="PROSITE" id="PS51257">
    <property type="entry name" value="PROKAR_LIPOPROTEIN"/>
    <property type="match status" value="1"/>
</dbReference>
<name>A0A1G6ZRP8_9SPHI</name>
<evidence type="ECO:0000313" key="2">
    <source>
        <dbReference type="Proteomes" id="UP000199072"/>
    </source>
</evidence>
<dbReference type="AlphaFoldDB" id="A0A1G6ZRP8"/>
<sequence length="324" mass="35067">MRKNTLYSIALAILATAAIFGCNKIKTGFISDNIYYNVNPFTVAQGNTAVSAGLVIDGSTTPVNVKLLAVRDMATGKDASVYLLKPDTIRIYNGTITSDDSTLTQLSKKLKDSTLAPFSVNSIGGRLQFTQASKFVPIGSYNIDLQVSNVRGTRTLNNACQINVVGSIPDTISYKAYNHSDATYTNFVGFSAALLDMKVKYDPSGADKIIYVWKDKNGKTWNPAKGEIVGRPGRPTFADFDPYYPVTKTDTSLEYRYPGGVPIFPVFAIPKAYPGFNGGPYYYSIKGSANDTGGPVNTTFTVGFYLTKGTFVITTIVTDVARTP</sequence>
<protein>
    <recommendedName>
        <fullName evidence="3">DUF5007 domain-containing protein</fullName>
    </recommendedName>
</protein>
<dbReference type="RefSeq" id="WP_091148585.1">
    <property type="nucleotide sequence ID" value="NZ_FNAI01000003.1"/>
</dbReference>